<comment type="similarity">
    <text evidence="2 5">Belongs to the ETF beta-subunit/FixA family.</text>
</comment>
<proteinExistence type="inferred from homology"/>
<evidence type="ECO:0000256" key="3">
    <source>
        <dbReference type="ARBA" id="ARBA00022448"/>
    </source>
</evidence>
<dbReference type="PANTHER" id="PTHR21294">
    <property type="entry name" value="ELECTRON TRANSFER FLAVOPROTEIN BETA-SUBUNIT"/>
    <property type="match status" value="1"/>
</dbReference>
<evidence type="ECO:0000313" key="7">
    <source>
        <dbReference type="EMBL" id="CDW89745.1"/>
    </source>
</evidence>
<name>A0A078B5E4_STYLE</name>
<dbReference type="Proteomes" id="UP000039865">
    <property type="component" value="Unassembled WGS sequence"/>
</dbReference>
<dbReference type="Gene3D" id="3.40.50.620">
    <property type="entry name" value="HUPs"/>
    <property type="match status" value="1"/>
</dbReference>
<keyword evidence="5" id="KW-0496">Mitochondrion</keyword>
<keyword evidence="3 5" id="KW-0813">Transport</keyword>
<dbReference type="AlphaFoldDB" id="A0A078B5E4"/>
<feature type="domain" description="Electron transfer flavoprotein alpha/beta-subunit N-terminal" evidence="6">
    <location>
        <begin position="23"/>
        <end position="217"/>
    </location>
</feature>
<comment type="function">
    <text evidence="5">The electron transfer flavoprotein serves as a specific electron acceptor for several dehydrogenases, including five acyl-CoA dehydrogenases, glutaryl-CoA and sarcosine dehydrogenase. It transfers the electrons to the main mitochondrial respiratory chain via ETF-ubiquinone oxidoreductase (ETF dehydrogenase).</text>
</comment>
<dbReference type="GO" id="GO:0009063">
    <property type="term" value="P:amino acid catabolic process"/>
    <property type="evidence" value="ECO:0007669"/>
    <property type="project" value="TreeGrafter"/>
</dbReference>
<dbReference type="SMART" id="SM00893">
    <property type="entry name" value="ETF"/>
    <property type="match status" value="1"/>
</dbReference>
<evidence type="ECO:0000256" key="4">
    <source>
        <dbReference type="ARBA" id="ARBA00022982"/>
    </source>
</evidence>
<reference evidence="7 8" key="1">
    <citation type="submission" date="2014-06" db="EMBL/GenBank/DDBJ databases">
        <authorList>
            <person name="Swart Estienne"/>
        </authorList>
    </citation>
    <scope>NUCLEOTIDE SEQUENCE [LARGE SCALE GENOMIC DNA]</scope>
    <source>
        <strain evidence="7 8">130c</strain>
    </source>
</reference>
<dbReference type="PANTHER" id="PTHR21294:SF8">
    <property type="entry name" value="ELECTRON TRANSFER FLAVOPROTEIN SUBUNIT BETA"/>
    <property type="match status" value="1"/>
</dbReference>
<gene>
    <name evidence="7" type="primary">Contig13802.g14719</name>
    <name evidence="7" type="ORF">STYLEM_18882</name>
</gene>
<dbReference type="InParanoid" id="A0A078B5E4"/>
<accession>A0A078B5E4</accession>
<dbReference type="EMBL" id="CCKQ01017848">
    <property type="protein sequence ID" value="CDW89745.1"/>
    <property type="molecule type" value="Genomic_DNA"/>
</dbReference>
<dbReference type="GO" id="GO:0005759">
    <property type="term" value="C:mitochondrial matrix"/>
    <property type="evidence" value="ECO:0007669"/>
    <property type="project" value="UniProtKB-SubCell"/>
</dbReference>
<sequence>MKALVGVKRVLDYAIKVRVNPQKTGVDLQGLKMSMNPFDEIAIEEAIKMREAGVIQQVVALSIGDKNAAETIRQALALGADSGIHVQTDLRIDQDLQPLAVAKVFAKMIKEKQFDLCVLGKQSIDDDFNQTGQILGSILGIPSATFSSKIEIDVANKKATVTREVDFGLQKIEVQLPAVFTCDLRLNTPRFANVQSIIKAKKKPIEVFNLADLGIDFAPRLKVEKVEMPQERQGGVIVGSVDELISKLKNEAKVI</sequence>
<organism evidence="7 8">
    <name type="scientific">Stylonychia lemnae</name>
    <name type="common">Ciliate</name>
    <dbReference type="NCBI Taxonomy" id="5949"/>
    <lineage>
        <taxon>Eukaryota</taxon>
        <taxon>Sar</taxon>
        <taxon>Alveolata</taxon>
        <taxon>Ciliophora</taxon>
        <taxon>Intramacronucleata</taxon>
        <taxon>Spirotrichea</taxon>
        <taxon>Stichotrichia</taxon>
        <taxon>Sporadotrichida</taxon>
        <taxon>Oxytrichidae</taxon>
        <taxon>Stylonychinae</taxon>
        <taxon>Stylonychia</taxon>
    </lineage>
</organism>
<dbReference type="CDD" id="cd01714">
    <property type="entry name" value="ETF_beta"/>
    <property type="match status" value="1"/>
</dbReference>
<dbReference type="GO" id="GO:0009055">
    <property type="term" value="F:electron transfer activity"/>
    <property type="evidence" value="ECO:0007669"/>
    <property type="project" value="InterPro"/>
</dbReference>
<evidence type="ECO:0000259" key="6">
    <source>
        <dbReference type="SMART" id="SM00893"/>
    </source>
</evidence>
<keyword evidence="4 5" id="KW-0249">Electron transport</keyword>
<evidence type="ECO:0000256" key="5">
    <source>
        <dbReference type="PIRNR" id="PIRNR000090"/>
    </source>
</evidence>
<dbReference type="PIRSF" id="PIRSF000090">
    <property type="entry name" value="Beta-ETF"/>
    <property type="match status" value="1"/>
</dbReference>
<evidence type="ECO:0000256" key="1">
    <source>
        <dbReference type="ARBA" id="ARBA00004305"/>
    </source>
</evidence>
<comment type="subunit">
    <text evidence="5">Heterodimer of an alpha and a beta subunit.</text>
</comment>
<protein>
    <recommendedName>
        <fullName evidence="5">Electron transfer flavoprotein subunit beta</fullName>
        <shortName evidence="5">Beta-ETF</shortName>
    </recommendedName>
</protein>
<keyword evidence="8" id="KW-1185">Reference proteome</keyword>
<dbReference type="InterPro" id="IPR012255">
    <property type="entry name" value="ETF_b"/>
</dbReference>
<evidence type="ECO:0000313" key="8">
    <source>
        <dbReference type="Proteomes" id="UP000039865"/>
    </source>
</evidence>
<dbReference type="InterPro" id="IPR014730">
    <property type="entry name" value="ETF_a/b_N"/>
</dbReference>
<dbReference type="GO" id="GO:0033539">
    <property type="term" value="P:fatty acid beta-oxidation using acyl-CoA dehydrogenase"/>
    <property type="evidence" value="ECO:0007669"/>
    <property type="project" value="TreeGrafter"/>
</dbReference>
<dbReference type="Pfam" id="PF01012">
    <property type="entry name" value="ETF"/>
    <property type="match status" value="1"/>
</dbReference>
<dbReference type="SUPFAM" id="SSF52402">
    <property type="entry name" value="Adenine nucleotide alpha hydrolases-like"/>
    <property type="match status" value="1"/>
</dbReference>
<evidence type="ECO:0000256" key="2">
    <source>
        <dbReference type="ARBA" id="ARBA00007557"/>
    </source>
</evidence>
<dbReference type="FunFam" id="3.40.50.620:FF:000011">
    <property type="entry name" value="Electron transfer flavoprotein subunit beta"/>
    <property type="match status" value="1"/>
</dbReference>
<dbReference type="OMA" id="EINQPRI"/>
<dbReference type="OrthoDB" id="276685at2759"/>
<dbReference type="InterPro" id="IPR033948">
    <property type="entry name" value="ETF_beta_N"/>
</dbReference>
<dbReference type="InterPro" id="IPR014729">
    <property type="entry name" value="Rossmann-like_a/b/a_fold"/>
</dbReference>
<comment type="subcellular location">
    <subcellularLocation>
        <location evidence="1 5">Mitochondrion matrix</location>
    </subcellularLocation>
</comment>